<dbReference type="GO" id="GO:0046983">
    <property type="term" value="F:protein dimerization activity"/>
    <property type="evidence" value="ECO:0007669"/>
    <property type="project" value="InterPro"/>
</dbReference>
<evidence type="ECO:0000256" key="4">
    <source>
        <dbReference type="ARBA" id="ARBA00022679"/>
    </source>
</evidence>
<keyword evidence="9" id="KW-0472">Membrane</keyword>
<gene>
    <name evidence="11" type="ORF">H9Q79_10990</name>
</gene>
<dbReference type="SUPFAM" id="SSF55874">
    <property type="entry name" value="ATPase domain of HSP90 chaperone/DNA topoisomerase II/histidine kinase"/>
    <property type="match status" value="1"/>
</dbReference>
<feature type="transmembrane region" description="Helical" evidence="9">
    <location>
        <begin position="87"/>
        <end position="120"/>
    </location>
</feature>
<dbReference type="Gene3D" id="1.20.5.1930">
    <property type="match status" value="1"/>
</dbReference>
<dbReference type="GO" id="GO:0016020">
    <property type="term" value="C:membrane"/>
    <property type="evidence" value="ECO:0007669"/>
    <property type="project" value="InterPro"/>
</dbReference>
<sequence>MNMRRLADKGFLTIYGIAAVLFVPVTPVYVTGFFWAVAVSACAAFLEKRTAAAVLLGGYCAGAVIWPGMVCFLPLISYDILRWRLYLLLVLVAPAMAQSGGAGIEMIIFLLLGIGAAMLLEVKSTQLEIKEEKLKKIRDDSAERNLLLKEKNKELLEKQDYEIYTATLRERNRIAREIHDNVGHLLSRTILITGALKAVNKDATVGEPLAQLENSLNQAMDSVRKSVHDIHDDSVDLQKAVEGLILEFQFCRVGLEYDMDMDVPRTVKYCLLSILKEALVNVAKHSDATEVHVLMREHPALYQMKIQDNGSGAGIAEKTGGIGLLNMKERVKALDGNIQISRDHGFGIFITIPKEG</sequence>
<accession>A0A7G9G9H6</accession>
<dbReference type="Proteomes" id="UP000515860">
    <property type="component" value="Chromosome"/>
</dbReference>
<evidence type="ECO:0000256" key="7">
    <source>
        <dbReference type="ARBA" id="ARBA00022840"/>
    </source>
</evidence>
<keyword evidence="8" id="KW-0902">Two-component regulatory system</keyword>
<dbReference type="InterPro" id="IPR050482">
    <property type="entry name" value="Sensor_HK_TwoCompSys"/>
</dbReference>
<dbReference type="PANTHER" id="PTHR24421:SF10">
    <property type="entry name" value="NITRATE_NITRITE SENSOR PROTEIN NARQ"/>
    <property type="match status" value="1"/>
</dbReference>
<dbReference type="CDD" id="cd16917">
    <property type="entry name" value="HATPase_UhpB-NarQ-NarX-like"/>
    <property type="match status" value="1"/>
</dbReference>
<feature type="transmembrane region" description="Helical" evidence="9">
    <location>
        <begin position="50"/>
        <end position="75"/>
    </location>
</feature>
<dbReference type="InterPro" id="IPR036890">
    <property type="entry name" value="HATPase_C_sf"/>
</dbReference>
<name>A0A7G9G9H6_9FIRM</name>
<evidence type="ECO:0000313" key="12">
    <source>
        <dbReference type="Proteomes" id="UP000515860"/>
    </source>
</evidence>
<evidence type="ECO:0000256" key="1">
    <source>
        <dbReference type="ARBA" id="ARBA00000085"/>
    </source>
</evidence>
<keyword evidence="6 11" id="KW-0418">Kinase</keyword>
<dbReference type="KEGG" id="whj:H9Q79_10990"/>
<evidence type="ECO:0000313" key="11">
    <source>
        <dbReference type="EMBL" id="QNM07458.1"/>
    </source>
</evidence>
<dbReference type="Gene3D" id="3.30.565.10">
    <property type="entry name" value="Histidine kinase-like ATPase, C-terminal domain"/>
    <property type="match status" value="1"/>
</dbReference>
<keyword evidence="12" id="KW-1185">Reference proteome</keyword>
<dbReference type="Pfam" id="PF07730">
    <property type="entry name" value="HisKA_3"/>
    <property type="match status" value="1"/>
</dbReference>
<protein>
    <recommendedName>
        <fullName evidence="2">histidine kinase</fullName>
        <ecNumber evidence="2">2.7.13.3</ecNumber>
    </recommendedName>
</protein>
<dbReference type="EC" id="2.7.13.3" evidence="2"/>
<keyword evidence="9" id="KW-0812">Transmembrane</keyword>
<keyword evidence="7" id="KW-0067">ATP-binding</keyword>
<feature type="transmembrane region" description="Helical" evidence="9">
    <location>
        <begin position="12"/>
        <end position="38"/>
    </location>
</feature>
<feature type="domain" description="Signal transduction histidine kinase subgroup 3 dimerisation and phosphoacceptor" evidence="10">
    <location>
        <begin position="170"/>
        <end position="232"/>
    </location>
</feature>
<comment type="catalytic activity">
    <reaction evidence="1">
        <text>ATP + protein L-histidine = ADP + protein N-phospho-L-histidine.</text>
        <dbReference type="EC" id="2.7.13.3"/>
    </reaction>
</comment>
<organism evidence="11 12">
    <name type="scientific">Wansuia hejianensis</name>
    <dbReference type="NCBI Taxonomy" id="2763667"/>
    <lineage>
        <taxon>Bacteria</taxon>
        <taxon>Bacillati</taxon>
        <taxon>Bacillota</taxon>
        <taxon>Clostridia</taxon>
        <taxon>Lachnospirales</taxon>
        <taxon>Lachnospiraceae</taxon>
        <taxon>Wansuia</taxon>
    </lineage>
</organism>
<evidence type="ECO:0000256" key="8">
    <source>
        <dbReference type="ARBA" id="ARBA00023012"/>
    </source>
</evidence>
<dbReference type="AlphaFoldDB" id="A0A7G9G9H6"/>
<keyword evidence="3" id="KW-0597">Phosphoprotein</keyword>
<dbReference type="GO" id="GO:0005524">
    <property type="term" value="F:ATP binding"/>
    <property type="evidence" value="ECO:0007669"/>
    <property type="project" value="UniProtKB-KW"/>
</dbReference>
<evidence type="ECO:0000256" key="6">
    <source>
        <dbReference type="ARBA" id="ARBA00022777"/>
    </source>
</evidence>
<evidence type="ECO:0000256" key="9">
    <source>
        <dbReference type="SAM" id="Phobius"/>
    </source>
</evidence>
<proteinExistence type="predicted"/>
<keyword evidence="9" id="KW-1133">Transmembrane helix</keyword>
<evidence type="ECO:0000256" key="3">
    <source>
        <dbReference type="ARBA" id="ARBA00022553"/>
    </source>
</evidence>
<dbReference type="PANTHER" id="PTHR24421">
    <property type="entry name" value="NITRATE/NITRITE SENSOR PROTEIN NARX-RELATED"/>
    <property type="match status" value="1"/>
</dbReference>
<dbReference type="GO" id="GO:0000155">
    <property type="term" value="F:phosphorelay sensor kinase activity"/>
    <property type="evidence" value="ECO:0007669"/>
    <property type="project" value="InterPro"/>
</dbReference>
<evidence type="ECO:0000256" key="2">
    <source>
        <dbReference type="ARBA" id="ARBA00012438"/>
    </source>
</evidence>
<keyword evidence="5" id="KW-0547">Nucleotide-binding</keyword>
<evidence type="ECO:0000256" key="5">
    <source>
        <dbReference type="ARBA" id="ARBA00022741"/>
    </source>
</evidence>
<evidence type="ECO:0000259" key="10">
    <source>
        <dbReference type="Pfam" id="PF07730"/>
    </source>
</evidence>
<keyword evidence="4" id="KW-0808">Transferase</keyword>
<dbReference type="EMBL" id="CP060635">
    <property type="protein sequence ID" value="QNM07458.1"/>
    <property type="molecule type" value="Genomic_DNA"/>
</dbReference>
<reference evidence="11 12" key="1">
    <citation type="submission" date="2020-08" db="EMBL/GenBank/DDBJ databases">
        <authorList>
            <person name="Liu C."/>
            <person name="Sun Q."/>
        </authorList>
    </citation>
    <scope>NUCLEOTIDE SEQUENCE [LARGE SCALE GENOMIC DNA]</scope>
    <source>
        <strain evidence="11 12">NSJ-29</strain>
    </source>
</reference>
<dbReference type="InterPro" id="IPR011712">
    <property type="entry name" value="Sig_transdc_His_kin_sub3_dim/P"/>
</dbReference>